<sequence>MKNQQNFTDFKYKALNWANQFDVCCFLDSNQYKDNYSEFDFLLAADFQFELKSSSVNSFEELKEFYEAHQQWTFGFFGYDLKNQIEDLSSNNQDGLEFPDLYFFVPKYLIAYKDGLTEVLIGDNSILNDIENFGQIHKKEDKKLNLKARLSEAEYIKKIDSLKEHISRGDIYEINFCQEFFAEHAKIAPVETFKALNQLSPTPFAGYFKVRDHYILSATPERFLCKRGNKLISQPIKGTAKRSPDPAEDQAIKYSLRSDIKEQAENVMIVDLVRHDLTKSAIKGSVKVEELFGIYTFPQVHQMISTISCQLNPNVHFIDAIKNTFPMGSMTGAPKVKAMQLIEQYEETKRGIFSGSFGCINPNGDFDFNVIIRSILYNSASKYLSFQVGGAITYQCDAKKEYEECLLKASAILKVLGDH</sequence>
<dbReference type="PANTHER" id="PTHR11236">
    <property type="entry name" value="AMINOBENZOATE/ANTHRANILATE SYNTHASE"/>
    <property type="match status" value="1"/>
</dbReference>
<gene>
    <name evidence="3" type="ORF">DF947_20595</name>
</gene>
<dbReference type="EMBL" id="QGNY01000009">
    <property type="protein sequence ID" value="PWS29986.1"/>
    <property type="molecule type" value="Genomic_DNA"/>
</dbReference>
<dbReference type="GO" id="GO:0000162">
    <property type="term" value="P:L-tryptophan biosynthetic process"/>
    <property type="evidence" value="ECO:0007669"/>
    <property type="project" value="TreeGrafter"/>
</dbReference>
<dbReference type="Pfam" id="PF00425">
    <property type="entry name" value="Chorismate_bind"/>
    <property type="match status" value="1"/>
</dbReference>
<evidence type="ECO:0000313" key="3">
    <source>
        <dbReference type="EMBL" id="PWS29986.1"/>
    </source>
</evidence>
<protein>
    <submittedName>
        <fullName evidence="3">Aminodeoxychorismate synthase component I</fullName>
    </submittedName>
</protein>
<dbReference type="InterPro" id="IPR005801">
    <property type="entry name" value="ADC_synthase"/>
</dbReference>
<accession>A0A317EXP3</accession>
<evidence type="ECO:0000259" key="1">
    <source>
        <dbReference type="Pfam" id="PF00425"/>
    </source>
</evidence>
<organism evidence="3 4">
    <name type="scientific">Pedobacter paludis</name>
    <dbReference type="NCBI Taxonomy" id="2203212"/>
    <lineage>
        <taxon>Bacteria</taxon>
        <taxon>Pseudomonadati</taxon>
        <taxon>Bacteroidota</taxon>
        <taxon>Sphingobacteriia</taxon>
        <taxon>Sphingobacteriales</taxon>
        <taxon>Sphingobacteriaceae</taxon>
        <taxon>Pedobacter</taxon>
    </lineage>
</organism>
<dbReference type="Proteomes" id="UP000245391">
    <property type="component" value="Unassembled WGS sequence"/>
</dbReference>
<dbReference type="AlphaFoldDB" id="A0A317EXP3"/>
<dbReference type="PRINTS" id="PR00095">
    <property type="entry name" value="ANTSNTHASEI"/>
</dbReference>
<evidence type="ECO:0000259" key="2">
    <source>
        <dbReference type="Pfam" id="PF04715"/>
    </source>
</evidence>
<comment type="caution">
    <text evidence="3">The sequence shown here is derived from an EMBL/GenBank/DDBJ whole genome shotgun (WGS) entry which is preliminary data.</text>
</comment>
<keyword evidence="4" id="KW-1185">Reference proteome</keyword>
<dbReference type="RefSeq" id="WP_109932533.1">
    <property type="nucleotide sequence ID" value="NZ_QGNY01000009.1"/>
</dbReference>
<dbReference type="OrthoDB" id="9803598at2"/>
<dbReference type="Gene3D" id="3.60.120.10">
    <property type="entry name" value="Anthranilate synthase"/>
    <property type="match status" value="1"/>
</dbReference>
<dbReference type="Pfam" id="PF04715">
    <property type="entry name" value="Anth_synt_I_N"/>
    <property type="match status" value="1"/>
</dbReference>
<feature type="domain" description="Anthranilate synthase component I N-terminal" evidence="2">
    <location>
        <begin position="74"/>
        <end position="112"/>
    </location>
</feature>
<reference evidence="4" key="1">
    <citation type="submission" date="2018-05" db="EMBL/GenBank/DDBJ databases">
        <title>Pedobacter paludis sp. nov., isolated from wetland soil.</title>
        <authorList>
            <person name="Zhang Y."/>
        </authorList>
    </citation>
    <scope>NUCLEOTIDE SEQUENCE [LARGE SCALE GENOMIC DNA]</scope>
    <source>
        <strain evidence="4">R-8</strain>
    </source>
</reference>
<dbReference type="InterPro" id="IPR019999">
    <property type="entry name" value="Anth_synth_I-like"/>
</dbReference>
<proteinExistence type="predicted"/>
<dbReference type="InterPro" id="IPR015890">
    <property type="entry name" value="Chorismate_C"/>
</dbReference>
<feature type="domain" description="Chorismate-utilising enzyme C-terminal" evidence="1">
    <location>
        <begin position="152"/>
        <end position="408"/>
    </location>
</feature>
<evidence type="ECO:0000313" key="4">
    <source>
        <dbReference type="Proteomes" id="UP000245391"/>
    </source>
</evidence>
<dbReference type="InterPro" id="IPR006805">
    <property type="entry name" value="Anth_synth_I_N"/>
</dbReference>
<name>A0A317EXP3_9SPHI</name>
<dbReference type="PANTHER" id="PTHR11236:SF9">
    <property type="entry name" value="ANTHRANILATE SYNTHASE COMPONENT 1"/>
    <property type="match status" value="1"/>
</dbReference>
<dbReference type="SUPFAM" id="SSF56322">
    <property type="entry name" value="ADC synthase"/>
    <property type="match status" value="1"/>
</dbReference>